<proteinExistence type="predicted"/>
<comment type="subcellular location">
    <subcellularLocation>
        <location evidence="1">Membrane</location>
        <topology evidence="1">Single-pass membrane protein</topology>
    </subcellularLocation>
</comment>
<sequence length="228" mass="24778" precursor="true">MNPFKGPSRLGATPVPETPYQRAGQAWDERIGSARVQAANWRLIALGLLASNIVQSGGMIWQTARGTVTPWVVEVDRLGQTLAVGPAVRGYRPPDPVIAWTLSRFVENTRAVPADPVVLGQNWRRAYDFTDAAGAAALSDYARGADPFALVGKAQVSVDVTNVVRASPDSFRLAWVERRYVDGQLASTQRWSAILTLVIAAPTSPEAFVKNPFGIFVRAISWSREYGA</sequence>
<dbReference type="GO" id="GO:0016020">
    <property type="term" value="C:membrane"/>
    <property type="evidence" value="ECO:0007669"/>
    <property type="project" value="UniProtKB-SubCell"/>
</dbReference>
<keyword evidence="2" id="KW-0812">Transmembrane</keyword>
<dbReference type="Gene3D" id="3.10.450.230">
    <property type="entry name" value="VirB8 protein"/>
    <property type="match status" value="1"/>
</dbReference>
<evidence type="ECO:0000256" key="2">
    <source>
        <dbReference type="ARBA" id="ARBA00022692"/>
    </source>
</evidence>
<dbReference type="InterPro" id="IPR032710">
    <property type="entry name" value="NTF2-like_dom_sf"/>
</dbReference>
<dbReference type="InterPro" id="IPR035658">
    <property type="entry name" value="TrbF"/>
</dbReference>
<evidence type="ECO:0000313" key="7">
    <source>
        <dbReference type="EMBL" id="ABZ71401.1"/>
    </source>
</evidence>
<dbReference type="NCBIfam" id="NF010446">
    <property type="entry name" value="PRK13872.1"/>
    <property type="match status" value="1"/>
</dbReference>
<dbReference type="CDD" id="cd16425">
    <property type="entry name" value="TrbF"/>
    <property type="match status" value="1"/>
</dbReference>
<dbReference type="STRING" id="366602.Caul_2274"/>
<dbReference type="EMBL" id="CP000927">
    <property type="protein sequence ID" value="ABZ71401.1"/>
    <property type="molecule type" value="Genomic_DNA"/>
</dbReference>
<name>B0T8Q8_CAUSK</name>
<feature type="region of interest" description="Disordered" evidence="5">
    <location>
        <begin position="1"/>
        <end position="21"/>
    </location>
</feature>
<evidence type="ECO:0000256" key="4">
    <source>
        <dbReference type="ARBA" id="ARBA00023136"/>
    </source>
</evidence>
<keyword evidence="4" id="KW-0472">Membrane</keyword>
<dbReference type="Pfam" id="PF04335">
    <property type="entry name" value="VirB8"/>
    <property type="match status" value="1"/>
</dbReference>
<gene>
    <name evidence="7" type="ordered locus">Caul_2274</name>
</gene>
<keyword evidence="3" id="KW-1133">Transmembrane helix</keyword>
<dbReference type="AlphaFoldDB" id="B0T8Q8"/>
<dbReference type="InterPro" id="IPR007430">
    <property type="entry name" value="VirB8"/>
</dbReference>
<dbReference type="KEGG" id="cak:Caul_2274"/>
<reference evidence="7" key="1">
    <citation type="submission" date="2008-01" db="EMBL/GenBank/DDBJ databases">
        <title>Complete sequence of chromosome of Caulobacter sp. K31.</title>
        <authorList>
            <consortium name="US DOE Joint Genome Institute"/>
            <person name="Copeland A."/>
            <person name="Lucas S."/>
            <person name="Lapidus A."/>
            <person name="Barry K."/>
            <person name="Glavina del Rio T."/>
            <person name="Dalin E."/>
            <person name="Tice H."/>
            <person name="Pitluck S."/>
            <person name="Bruce D."/>
            <person name="Goodwin L."/>
            <person name="Thompson L.S."/>
            <person name="Brettin T."/>
            <person name="Detter J.C."/>
            <person name="Han C."/>
            <person name="Schmutz J."/>
            <person name="Larimer F."/>
            <person name="Land M."/>
            <person name="Hauser L."/>
            <person name="Kyrpides N."/>
            <person name="Kim E."/>
            <person name="Stephens C."/>
            <person name="Richardson P."/>
        </authorList>
    </citation>
    <scope>NUCLEOTIDE SEQUENCE [LARGE SCALE GENOMIC DNA]</scope>
    <source>
        <strain evidence="7">K31</strain>
    </source>
</reference>
<evidence type="ECO:0000259" key="6">
    <source>
        <dbReference type="Pfam" id="PF04335"/>
    </source>
</evidence>
<dbReference type="SUPFAM" id="SSF54427">
    <property type="entry name" value="NTF2-like"/>
    <property type="match status" value="1"/>
</dbReference>
<feature type="domain" description="Bacterial virulence protein VirB8" evidence="6">
    <location>
        <begin position="22"/>
        <end position="225"/>
    </location>
</feature>
<dbReference type="OrthoDB" id="597581at2"/>
<organism evidence="7">
    <name type="scientific">Caulobacter sp. (strain K31)</name>
    <dbReference type="NCBI Taxonomy" id="366602"/>
    <lineage>
        <taxon>Bacteria</taxon>
        <taxon>Pseudomonadati</taxon>
        <taxon>Pseudomonadota</taxon>
        <taxon>Alphaproteobacteria</taxon>
        <taxon>Caulobacterales</taxon>
        <taxon>Caulobacteraceae</taxon>
        <taxon>Caulobacter</taxon>
    </lineage>
</organism>
<accession>B0T8Q8</accession>
<evidence type="ECO:0000256" key="3">
    <source>
        <dbReference type="ARBA" id="ARBA00022989"/>
    </source>
</evidence>
<dbReference type="eggNOG" id="COG3701">
    <property type="taxonomic scope" value="Bacteria"/>
</dbReference>
<evidence type="ECO:0000256" key="1">
    <source>
        <dbReference type="ARBA" id="ARBA00004167"/>
    </source>
</evidence>
<protein>
    <submittedName>
        <fullName evidence="7">Conjugal transfer protein</fullName>
    </submittedName>
</protein>
<evidence type="ECO:0000256" key="5">
    <source>
        <dbReference type="SAM" id="MobiDB-lite"/>
    </source>
</evidence>
<dbReference type="HOGENOM" id="CLU_076026_0_0_5"/>